<dbReference type="EMBL" id="JAVRJZ010000015">
    <property type="protein sequence ID" value="KAK2712350.1"/>
    <property type="molecule type" value="Genomic_DNA"/>
</dbReference>
<keyword evidence="8" id="KW-0464">Manganese</keyword>
<dbReference type="InterPro" id="IPR013235">
    <property type="entry name" value="PPP_dom"/>
</dbReference>
<dbReference type="Pfam" id="PF08321">
    <property type="entry name" value="PPP5"/>
    <property type="match status" value="1"/>
</dbReference>
<evidence type="ECO:0000256" key="10">
    <source>
        <dbReference type="SAM" id="MobiDB-lite"/>
    </source>
</evidence>
<sequence length="555" mass="62712">MTIINCSNGENGVDASFELAEKTKEEANVYFKNQDYQQAIELYTKAIDLNGSSAIYYANRSFAYLKTECFGYAVLDATRAIEIDKNNVKGYYRRASAYMALNKPKLALRDYELVTRFRPNDKDAKIKYDECSKIVKRQAFEKAISVDSLQRSVADSIDLDTIVVEDSYDGPRIAEEGITPKFMEDLMKHFKEQKRLHRRYAYKILLDIKEYFMAKPSLIDVSIPESSKFTVCGDIHGQFYDLLNIFDLNGVPSESNPYLFNGDFVDRGSFSVECIFVLFGFKLLYPDHFFMARGNHESKTMNQMYGFEGEVKAKYNAQMAELFTEVYNWLPLCHCLNGRVLVMHGGLFSKDGVKLDDIRKIDRNRQPPDEGGNQIRQPPDECKSVSVPQQDNTAIVEIYLFETIVSSGFSHGYQNQQPPAKGGYQIRQPSDESKPISATLQGNLAIVEILYLVESGVSSVSLQAYSHMAVKINTHLPKSGVYQIRQPSDESKPISATLQGNLAIVEILYLVESGVSSVSLQAYSHMAVKINTHLPKASHMAVKINSHLPKVRLYS</sequence>
<dbReference type="GO" id="GO:0046872">
    <property type="term" value="F:metal ion binding"/>
    <property type="evidence" value="ECO:0007669"/>
    <property type="project" value="UniProtKB-KW"/>
</dbReference>
<proteinExistence type="inferred from homology"/>
<comment type="similarity">
    <text evidence="2">Belongs to the PPP phosphatase family. PP-5 (PP-T) subfamily.</text>
</comment>
<evidence type="ECO:0000256" key="5">
    <source>
        <dbReference type="ARBA" id="ARBA00022737"/>
    </source>
</evidence>
<dbReference type="Pfam" id="PF13181">
    <property type="entry name" value="TPR_8"/>
    <property type="match status" value="1"/>
</dbReference>
<dbReference type="PRINTS" id="PR00114">
    <property type="entry name" value="STPHPHTASE"/>
</dbReference>
<dbReference type="InterPro" id="IPR004843">
    <property type="entry name" value="Calcineurin-like_PHP"/>
</dbReference>
<reference evidence="12" key="1">
    <citation type="submission" date="2023-07" db="EMBL/GenBank/DDBJ databases">
        <title>Chromosome-level genome assembly of Artemia franciscana.</title>
        <authorList>
            <person name="Jo E."/>
        </authorList>
    </citation>
    <scope>NUCLEOTIDE SEQUENCE</scope>
    <source>
        <tissue evidence="12">Whole body</tissue>
    </source>
</reference>
<evidence type="ECO:0000256" key="8">
    <source>
        <dbReference type="ARBA" id="ARBA00023211"/>
    </source>
</evidence>
<evidence type="ECO:0000256" key="1">
    <source>
        <dbReference type="ARBA" id="ARBA00001936"/>
    </source>
</evidence>
<evidence type="ECO:0000256" key="6">
    <source>
        <dbReference type="ARBA" id="ARBA00022801"/>
    </source>
</evidence>
<dbReference type="Proteomes" id="UP001187531">
    <property type="component" value="Unassembled WGS sequence"/>
</dbReference>
<dbReference type="InterPro" id="IPR013105">
    <property type="entry name" value="TPR_2"/>
</dbReference>
<evidence type="ECO:0000259" key="11">
    <source>
        <dbReference type="SMART" id="SM00156"/>
    </source>
</evidence>
<dbReference type="Pfam" id="PF07719">
    <property type="entry name" value="TPR_2"/>
    <property type="match status" value="1"/>
</dbReference>
<evidence type="ECO:0000313" key="13">
    <source>
        <dbReference type="Proteomes" id="UP001187531"/>
    </source>
</evidence>
<evidence type="ECO:0000256" key="3">
    <source>
        <dbReference type="ARBA" id="ARBA00013081"/>
    </source>
</evidence>
<dbReference type="EC" id="3.1.3.16" evidence="3"/>
<protein>
    <recommendedName>
        <fullName evidence="3">protein-serine/threonine phosphatase</fullName>
        <ecNumber evidence="3">3.1.3.16</ecNumber>
    </recommendedName>
</protein>
<dbReference type="InterPro" id="IPR019734">
    <property type="entry name" value="TPR_rpt"/>
</dbReference>
<dbReference type="InterPro" id="IPR006186">
    <property type="entry name" value="Ser/Thr-sp_prot-phosphatase"/>
</dbReference>
<dbReference type="Gene3D" id="3.60.21.10">
    <property type="match status" value="1"/>
</dbReference>
<dbReference type="PANTHER" id="PTHR45668">
    <property type="entry name" value="SERINE/THREONINE-PROTEIN PHOSPHATASE 5-RELATED"/>
    <property type="match status" value="1"/>
</dbReference>
<evidence type="ECO:0000256" key="9">
    <source>
        <dbReference type="PROSITE-ProRule" id="PRU00339"/>
    </source>
</evidence>
<dbReference type="PROSITE" id="PS50005">
    <property type="entry name" value="TPR"/>
    <property type="match status" value="1"/>
</dbReference>
<dbReference type="SUPFAM" id="SSF48452">
    <property type="entry name" value="TPR-like"/>
    <property type="match status" value="1"/>
</dbReference>
<keyword evidence="7 9" id="KW-0802">TPR repeat</keyword>
<feature type="domain" description="Serine/threonine specific protein phosphatases" evidence="11">
    <location>
        <begin position="196"/>
        <end position="457"/>
    </location>
</feature>
<dbReference type="Pfam" id="PF00149">
    <property type="entry name" value="Metallophos"/>
    <property type="match status" value="1"/>
</dbReference>
<dbReference type="InterPro" id="IPR011990">
    <property type="entry name" value="TPR-like_helical_dom_sf"/>
</dbReference>
<evidence type="ECO:0000256" key="4">
    <source>
        <dbReference type="ARBA" id="ARBA00022723"/>
    </source>
</evidence>
<dbReference type="AlphaFoldDB" id="A0AA88L8Q7"/>
<dbReference type="GO" id="GO:0004722">
    <property type="term" value="F:protein serine/threonine phosphatase activity"/>
    <property type="evidence" value="ECO:0007669"/>
    <property type="project" value="UniProtKB-EC"/>
</dbReference>
<comment type="cofactor">
    <cofactor evidence="1">
        <name>Mn(2+)</name>
        <dbReference type="ChEBI" id="CHEBI:29035"/>
    </cofactor>
</comment>
<dbReference type="SUPFAM" id="SSF56300">
    <property type="entry name" value="Metallo-dependent phosphatases"/>
    <property type="match status" value="1"/>
</dbReference>
<comment type="caution">
    <text evidence="12">The sequence shown here is derived from an EMBL/GenBank/DDBJ whole genome shotgun (WGS) entry which is preliminary data.</text>
</comment>
<accession>A0AA88L8Q7</accession>
<gene>
    <name evidence="12" type="ORF">QYM36_011140</name>
</gene>
<organism evidence="12 13">
    <name type="scientific">Artemia franciscana</name>
    <name type="common">Brine shrimp</name>
    <name type="synonym">Artemia sanfranciscana</name>
    <dbReference type="NCBI Taxonomy" id="6661"/>
    <lineage>
        <taxon>Eukaryota</taxon>
        <taxon>Metazoa</taxon>
        <taxon>Ecdysozoa</taxon>
        <taxon>Arthropoda</taxon>
        <taxon>Crustacea</taxon>
        <taxon>Branchiopoda</taxon>
        <taxon>Anostraca</taxon>
        <taxon>Artemiidae</taxon>
        <taxon>Artemia</taxon>
    </lineage>
</organism>
<keyword evidence="6" id="KW-0378">Hydrolase</keyword>
<dbReference type="InterPro" id="IPR029052">
    <property type="entry name" value="Metallo-depent_PP-like"/>
</dbReference>
<name>A0AA88L8Q7_ARTSF</name>
<dbReference type="Gene3D" id="1.25.40.10">
    <property type="entry name" value="Tetratricopeptide repeat domain"/>
    <property type="match status" value="1"/>
</dbReference>
<evidence type="ECO:0000256" key="7">
    <source>
        <dbReference type="ARBA" id="ARBA00022803"/>
    </source>
</evidence>
<feature type="region of interest" description="Disordered" evidence="10">
    <location>
        <begin position="362"/>
        <end position="387"/>
    </location>
</feature>
<feature type="repeat" description="TPR" evidence="9">
    <location>
        <begin position="20"/>
        <end position="53"/>
    </location>
</feature>
<dbReference type="SMART" id="SM00156">
    <property type="entry name" value="PP2Ac"/>
    <property type="match status" value="1"/>
</dbReference>
<keyword evidence="4" id="KW-0479">Metal-binding</keyword>
<dbReference type="PANTHER" id="PTHR45668:SF5">
    <property type="entry name" value="SERINE_THREONINE-PROTEIN PHOSPHATASE 5"/>
    <property type="match status" value="1"/>
</dbReference>
<evidence type="ECO:0000313" key="12">
    <source>
        <dbReference type="EMBL" id="KAK2712350.1"/>
    </source>
</evidence>
<keyword evidence="13" id="KW-1185">Reference proteome</keyword>
<dbReference type="SMART" id="SM00028">
    <property type="entry name" value="TPR"/>
    <property type="match status" value="3"/>
</dbReference>
<evidence type="ECO:0000256" key="2">
    <source>
        <dbReference type="ARBA" id="ARBA00008786"/>
    </source>
</evidence>
<keyword evidence="5" id="KW-0677">Repeat</keyword>
<dbReference type="InterPro" id="IPR051134">
    <property type="entry name" value="PPP_phosphatase"/>
</dbReference>